<dbReference type="Gene3D" id="3.40.50.720">
    <property type="entry name" value="NAD(P)-binding Rossmann-like Domain"/>
    <property type="match status" value="1"/>
</dbReference>
<keyword evidence="3" id="KW-1185">Reference proteome</keyword>
<dbReference type="EMBL" id="JAAXOS010000003">
    <property type="protein sequence ID" value="NKY26125.1"/>
    <property type="molecule type" value="Genomic_DNA"/>
</dbReference>
<proteinExistence type="predicted"/>
<organism evidence="2 3">
    <name type="scientific">Nocardia gamkensis</name>
    <dbReference type="NCBI Taxonomy" id="352869"/>
    <lineage>
        <taxon>Bacteria</taxon>
        <taxon>Bacillati</taxon>
        <taxon>Actinomycetota</taxon>
        <taxon>Actinomycetes</taxon>
        <taxon>Mycobacteriales</taxon>
        <taxon>Nocardiaceae</taxon>
        <taxon>Nocardia</taxon>
    </lineage>
</organism>
<dbReference type="PANTHER" id="PTHR43162:SF1">
    <property type="entry name" value="PRESTALK A DIFFERENTIATION PROTEIN A"/>
    <property type="match status" value="1"/>
</dbReference>
<protein>
    <submittedName>
        <fullName evidence="2">NAD(P)H-binding protein</fullName>
    </submittedName>
</protein>
<comment type="caution">
    <text evidence="2">The sequence shown here is derived from an EMBL/GenBank/DDBJ whole genome shotgun (WGS) entry which is preliminary data.</text>
</comment>
<feature type="domain" description="NAD(P)-binding" evidence="1">
    <location>
        <begin position="6"/>
        <end position="174"/>
    </location>
</feature>
<evidence type="ECO:0000313" key="2">
    <source>
        <dbReference type="EMBL" id="NKY26125.1"/>
    </source>
</evidence>
<dbReference type="InterPro" id="IPR051604">
    <property type="entry name" value="Ergot_Alk_Oxidoreductase"/>
</dbReference>
<gene>
    <name evidence="2" type="ORF">HGB38_07815</name>
</gene>
<dbReference type="AlphaFoldDB" id="A0A7X6R2A0"/>
<dbReference type="RefSeq" id="WP_062970300.1">
    <property type="nucleotide sequence ID" value="NZ_JAAXOS010000003.1"/>
</dbReference>
<reference evidence="2 3" key="1">
    <citation type="submission" date="2020-04" db="EMBL/GenBank/DDBJ databases">
        <title>MicrobeNet Type strains.</title>
        <authorList>
            <person name="Nicholson A.C."/>
        </authorList>
    </citation>
    <scope>NUCLEOTIDE SEQUENCE [LARGE SCALE GENOMIC DNA]</scope>
    <source>
        <strain evidence="2 3">DSM 44956</strain>
    </source>
</reference>
<name>A0A7X6R2A0_9NOCA</name>
<accession>A0A7X6R2A0</accession>
<dbReference type="Pfam" id="PF13460">
    <property type="entry name" value="NAD_binding_10"/>
    <property type="match status" value="1"/>
</dbReference>
<dbReference type="Proteomes" id="UP000540698">
    <property type="component" value="Unassembled WGS sequence"/>
</dbReference>
<dbReference type="InterPro" id="IPR036291">
    <property type="entry name" value="NAD(P)-bd_dom_sf"/>
</dbReference>
<evidence type="ECO:0000313" key="3">
    <source>
        <dbReference type="Proteomes" id="UP000540698"/>
    </source>
</evidence>
<dbReference type="SUPFAM" id="SSF51735">
    <property type="entry name" value="NAD(P)-binding Rossmann-fold domains"/>
    <property type="match status" value="1"/>
</dbReference>
<sequence>MYLITGATGTIGRPLVSALLSTGTRIRAVSRQPVAGIPEDVEVVAFEEVNDALQGVEALFVHPRASKDHVAELVRRAATCGVGRVVVMSACNADDEPAHQPSRYNGDRNTEVERAVVASGLPWVSVRPSSFAMNTLAMWRKQVAAGDTVFGPYASFAEAVIHEQDVADVIARAMWDDSLLGRRITITGPEAVSLERMVAVIGDTIGRPLRFQQVPVEAATCAMIGQGLDERFVLALMDRYARELDRTPTVTDEVDAILGRPARSFATWAADHRAEWS</sequence>
<dbReference type="PANTHER" id="PTHR43162">
    <property type="match status" value="1"/>
</dbReference>
<dbReference type="InterPro" id="IPR016040">
    <property type="entry name" value="NAD(P)-bd_dom"/>
</dbReference>
<evidence type="ECO:0000259" key="1">
    <source>
        <dbReference type="Pfam" id="PF13460"/>
    </source>
</evidence>